<feature type="chain" id="PRO_5023135674" evidence="2">
    <location>
        <begin position="23"/>
        <end position="466"/>
    </location>
</feature>
<evidence type="ECO:0000259" key="3">
    <source>
        <dbReference type="PROSITE" id="PS51352"/>
    </source>
</evidence>
<gene>
    <name evidence="4" type="ORF">ESV85_20620</name>
</gene>
<evidence type="ECO:0000313" key="4">
    <source>
        <dbReference type="EMBL" id="TXE03070.1"/>
    </source>
</evidence>
<keyword evidence="2" id="KW-0732">Signal</keyword>
<sequence length="466" mass="53371">MKKTLLICLMGYLCLPISTLKAQSKVAESPPGTDLVYQPGIPGQEGESPSALSDTLTIGDQIPSGILFTNVLKLGGKPINLDQQKGQYKVLHFWATSCSASIKSLLETDQLQKDFQSRIDFVPITFEPLDNVRKTLEPYGILEKTDIPIVTSDGRLQRLIPHLTIPHFVILDQWGKIVAITGKEDMTNEKLQHLLDTGQPSFRLKKDVSFQLRQDEFLIPGNEKIPEKNIRYLSALTGYIPEVKSSLIQHFDFGSYFRIVNMSLFKHFQFAYSGHDIVDYFGVNRIVLEDFEKEEITSSKTGMDYREWKMQEGHVYSYELILPPGIEPFAYMKDELKKFFPYIEARVEMQKRTVYALIQQEVRSFPESQNANKSYKTRPFGVEMTNYPLQGLVYHLNSFFLQSSPYPLINLTGIDYPIDLKLEAQLASVESLREGFQKHGLELVEKELEIPVLVLRKLNKYKPIQP</sequence>
<evidence type="ECO:0000313" key="5">
    <source>
        <dbReference type="Proteomes" id="UP000321935"/>
    </source>
</evidence>
<feature type="region of interest" description="Disordered" evidence="1">
    <location>
        <begin position="28"/>
        <end position="54"/>
    </location>
</feature>
<feature type="signal peptide" evidence="2">
    <location>
        <begin position="1"/>
        <end position="22"/>
    </location>
</feature>
<reference evidence="4 5" key="1">
    <citation type="submission" date="2019-08" db="EMBL/GenBank/DDBJ databases">
        <title>Genomes sequence of Algoriphagus aquimarinus ACAM450.</title>
        <authorList>
            <person name="Bowman J.P."/>
        </authorList>
    </citation>
    <scope>NUCLEOTIDE SEQUENCE [LARGE SCALE GENOMIC DNA]</scope>
    <source>
        <strain evidence="4 5">ACAM 450</strain>
    </source>
</reference>
<dbReference type="OrthoDB" id="1118217at2"/>
<dbReference type="Proteomes" id="UP000321935">
    <property type="component" value="Unassembled WGS sequence"/>
</dbReference>
<evidence type="ECO:0000256" key="1">
    <source>
        <dbReference type="SAM" id="MobiDB-lite"/>
    </source>
</evidence>
<dbReference type="CDD" id="cd02966">
    <property type="entry name" value="TlpA_like_family"/>
    <property type="match status" value="1"/>
</dbReference>
<dbReference type="Gene3D" id="3.40.30.10">
    <property type="entry name" value="Glutaredoxin"/>
    <property type="match status" value="1"/>
</dbReference>
<proteinExistence type="predicted"/>
<dbReference type="PANTHER" id="PTHR42852:SF13">
    <property type="entry name" value="PROTEIN DIPZ"/>
    <property type="match status" value="1"/>
</dbReference>
<dbReference type="InterPro" id="IPR036249">
    <property type="entry name" value="Thioredoxin-like_sf"/>
</dbReference>
<dbReference type="RefSeq" id="WP_146920988.1">
    <property type="nucleotide sequence ID" value="NZ_VORW01000027.1"/>
</dbReference>
<accession>A0A5C7AAU4</accession>
<dbReference type="InterPro" id="IPR013766">
    <property type="entry name" value="Thioredoxin_domain"/>
</dbReference>
<dbReference type="InterPro" id="IPR050553">
    <property type="entry name" value="Thioredoxin_ResA/DsbE_sf"/>
</dbReference>
<feature type="domain" description="Thioredoxin" evidence="3">
    <location>
        <begin position="56"/>
        <end position="200"/>
    </location>
</feature>
<protein>
    <submittedName>
        <fullName evidence="4">TlpA family protein disulfide reductase</fullName>
    </submittedName>
</protein>
<dbReference type="AlphaFoldDB" id="A0A5C7AAU4"/>
<name>A0A5C7AAU4_9BACT</name>
<dbReference type="PROSITE" id="PS51352">
    <property type="entry name" value="THIOREDOXIN_2"/>
    <property type="match status" value="1"/>
</dbReference>
<dbReference type="EMBL" id="VORW01000027">
    <property type="protein sequence ID" value="TXE03070.1"/>
    <property type="molecule type" value="Genomic_DNA"/>
</dbReference>
<evidence type="ECO:0000256" key="2">
    <source>
        <dbReference type="SAM" id="SignalP"/>
    </source>
</evidence>
<organism evidence="4 5">
    <name type="scientific">Algoriphagus aquimarinus</name>
    <dbReference type="NCBI Taxonomy" id="237018"/>
    <lineage>
        <taxon>Bacteria</taxon>
        <taxon>Pseudomonadati</taxon>
        <taxon>Bacteroidota</taxon>
        <taxon>Cytophagia</taxon>
        <taxon>Cytophagales</taxon>
        <taxon>Cyclobacteriaceae</taxon>
        <taxon>Algoriphagus</taxon>
    </lineage>
</organism>
<comment type="caution">
    <text evidence="4">The sequence shown here is derived from an EMBL/GenBank/DDBJ whole genome shotgun (WGS) entry which is preliminary data.</text>
</comment>
<dbReference type="SUPFAM" id="SSF52833">
    <property type="entry name" value="Thioredoxin-like"/>
    <property type="match status" value="1"/>
</dbReference>
<dbReference type="PANTHER" id="PTHR42852">
    <property type="entry name" value="THIOL:DISULFIDE INTERCHANGE PROTEIN DSBE"/>
    <property type="match status" value="1"/>
</dbReference>